<evidence type="ECO:0000313" key="1">
    <source>
        <dbReference type="EMBL" id="MQM14662.1"/>
    </source>
</evidence>
<name>A0A843WVV4_COLES</name>
<dbReference type="Proteomes" id="UP000652761">
    <property type="component" value="Unassembled WGS sequence"/>
</dbReference>
<sequence length="62" mass="6761">MLEVWMGVVRRPCGVSELQGGSACVLSTWWRSEVAVPVVRRCFLRGCSVSLVVTPGCSFKTS</sequence>
<proteinExistence type="predicted"/>
<dbReference type="EMBL" id="NMUH01006179">
    <property type="protein sequence ID" value="MQM14662.1"/>
    <property type="molecule type" value="Genomic_DNA"/>
</dbReference>
<organism evidence="1 2">
    <name type="scientific">Colocasia esculenta</name>
    <name type="common">Wild taro</name>
    <name type="synonym">Arum esculentum</name>
    <dbReference type="NCBI Taxonomy" id="4460"/>
    <lineage>
        <taxon>Eukaryota</taxon>
        <taxon>Viridiplantae</taxon>
        <taxon>Streptophyta</taxon>
        <taxon>Embryophyta</taxon>
        <taxon>Tracheophyta</taxon>
        <taxon>Spermatophyta</taxon>
        <taxon>Magnoliopsida</taxon>
        <taxon>Liliopsida</taxon>
        <taxon>Araceae</taxon>
        <taxon>Aroideae</taxon>
        <taxon>Colocasieae</taxon>
        <taxon>Colocasia</taxon>
    </lineage>
</organism>
<evidence type="ECO:0000313" key="2">
    <source>
        <dbReference type="Proteomes" id="UP000652761"/>
    </source>
</evidence>
<gene>
    <name evidence="1" type="ORF">Taro_047596</name>
</gene>
<keyword evidence="2" id="KW-1185">Reference proteome</keyword>
<accession>A0A843WVV4</accession>
<protein>
    <submittedName>
        <fullName evidence="1">Uncharacterized protein</fullName>
    </submittedName>
</protein>
<comment type="caution">
    <text evidence="1">The sequence shown here is derived from an EMBL/GenBank/DDBJ whole genome shotgun (WGS) entry which is preliminary data.</text>
</comment>
<dbReference type="AlphaFoldDB" id="A0A843WVV4"/>
<reference evidence="1" key="1">
    <citation type="submission" date="2017-07" db="EMBL/GenBank/DDBJ databases">
        <title>Taro Niue Genome Assembly and Annotation.</title>
        <authorList>
            <person name="Atibalentja N."/>
            <person name="Keating K."/>
            <person name="Fields C.J."/>
        </authorList>
    </citation>
    <scope>NUCLEOTIDE SEQUENCE</scope>
    <source>
        <strain evidence="1">Niue_2</strain>
        <tissue evidence="1">Leaf</tissue>
    </source>
</reference>